<comment type="catalytic activity">
    <reaction evidence="1">
        <text>S-ubiquitinyl-[E2 ubiquitin-conjugating enzyme]-L-cysteine + [acceptor protein]-L-lysine = [E2 ubiquitin-conjugating enzyme]-L-cysteine + N(6)-ubiquitinyl-[acceptor protein]-L-lysine.</text>
        <dbReference type="EC" id="2.3.2.27"/>
    </reaction>
</comment>
<dbReference type="Pfam" id="PF04564">
    <property type="entry name" value="U-box"/>
    <property type="match status" value="1"/>
</dbReference>
<dbReference type="InterPro" id="IPR011989">
    <property type="entry name" value="ARM-like"/>
</dbReference>
<dbReference type="PANTHER" id="PTHR23315">
    <property type="entry name" value="U BOX DOMAIN-CONTAINING"/>
    <property type="match status" value="1"/>
</dbReference>
<dbReference type="PANTHER" id="PTHR23315:SF265">
    <property type="entry name" value="U-BOX DOMAIN-CONTAINING PROTEIN 46-RELATED"/>
    <property type="match status" value="1"/>
</dbReference>
<comment type="pathway">
    <text evidence="2">Protein modification; protein ubiquitination.</text>
</comment>
<evidence type="ECO:0000256" key="5">
    <source>
        <dbReference type="ARBA" id="ARBA00022786"/>
    </source>
</evidence>
<dbReference type="Gene3D" id="1.25.10.10">
    <property type="entry name" value="Leucine-rich Repeat Variant"/>
    <property type="match status" value="1"/>
</dbReference>
<evidence type="ECO:0000256" key="6">
    <source>
        <dbReference type="SAM" id="MobiDB-lite"/>
    </source>
</evidence>
<evidence type="ECO:0000313" key="8">
    <source>
        <dbReference type="EMBL" id="JAU41869.1"/>
    </source>
</evidence>
<proteinExistence type="predicted"/>
<dbReference type="PROSITE" id="PS51698">
    <property type="entry name" value="U_BOX"/>
    <property type="match status" value="1"/>
</dbReference>
<dbReference type="Gene3D" id="3.30.40.10">
    <property type="entry name" value="Zinc/RING finger domain, C3HC4 (zinc finger)"/>
    <property type="match status" value="1"/>
</dbReference>
<name>A0A1J3FGS6_NOCCA</name>
<dbReference type="EC" id="2.3.2.27" evidence="3"/>
<evidence type="ECO:0000256" key="4">
    <source>
        <dbReference type="ARBA" id="ARBA00022679"/>
    </source>
</evidence>
<keyword evidence="5" id="KW-0833">Ubl conjugation pathway</keyword>
<feature type="region of interest" description="Disordered" evidence="6">
    <location>
        <begin position="63"/>
        <end position="83"/>
    </location>
</feature>
<dbReference type="EMBL" id="GEVK01010963">
    <property type="protein sequence ID" value="JAU41869.1"/>
    <property type="molecule type" value="Transcribed_RNA"/>
</dbReference>
<dbReference type="SUPFAM" id="SSF48371">
    <property type="entry name" value="ARM repeat"/>
    <property type="match status" value="1"/>
</dbReference>
<dbReference type="GO" id="GO:0061630">
    <property type="term" value="F:ubiquitin protein ligase activity"/>
    <property type="evidence" value="ECO:0007669"/>
    <property type="project" value="UniProtKB-EC"/>
</dbReference>
<sequence>MAEPTTADTTASNADTLRLELKKTLTEFLEDGRVSKDRSDTDGSFNALKAIDESMRILNRLREVESKKPESESSSSSPAPIPKVPEEFRCSLANNIMSEPVVIASGQTYEKRYITQWLMCNQTCPKTFEVLSHRLWAPNHLVDDLIEQWCRVNNYDRPKPFTDDIDSLLTRMSSPCSVEDQILAAKELRCQSKIFGSVRAFFAAGDSITRLLSPISALGDAAVDSNPKLQKNIITTLLNISNMEQNKTLLAENPLVIQLLTKSLKQGKVKTRRNAAQALSSLSSVDSNKIIICNEETLDTLLDVVKDGDFPVSLEAIFVVSYLCRLPENRGKAVSAGLIPLLTDKIRTGGSATLELGFLASMSTHDGVIEEMEDLGFIDHVLSILRESSREEALDKASEIISCMLSKNSGDRDRERNRVRVVGQEEKQYRTFTKLAEEGSELAVGRAQEILQRIKREGAGEEEQQRE</sequence>
<dbReference type="InterPro" id="IPR016024">
    <property type="entry name" value="ARM-type_fold"/>
</dbReference>
<dbReference type="GO" id="GO:0016567">
    <property type="term" value="P:protein ubiquitination"/>
    <property type="evidence" value="ECO:0007669"/>
    <property type="project" value="UniProtKB-UniPathway"/>
</dbReference>
<keyword evidence="4" id="KW-0808">Transferase</keyword>
<gene>
    <name evidence="8" type="ORF">LC_TR3995_c2_g1_i1_g.14896</name>
</gene>
<evidence type="ECO:0000256" key="3">
    <source>
        <dbReference type="ARBA" id="ARBA00012483"/>
    </source>
</evidence>
<organism evidence="8">
    <name type="scientific">Noccaea caerulescens</name>
    <name type="common">Alpine penny-cress</name>
    <name type="synonym">Thlaspi caerulescens</name>
    <dbReference type="NCBI Taxonomy" id="107243"/>
    <lineage>
        <taxon>Eukaryota</taxon>
        <taxon>Viridiplantae</taxon>
        <taxon>Streptophyta</taxon>
        <taxon>Embryophyta</taxon>
        <taxon>Tracheophyta</taxon>
        <taxon>Spermatophyta</taxon>
        <taxon>Magnoliopsida</taxon>
        <taxon>eudicotyledons</taxon>
        <taxon>Gunneridae</taxon>
        <taxon>Pentapetalae</taxon>
        <taxon>rosids</taxon>
        <taxon>malvids</taxon>
        <taxon>Brassicales</taxon>
        <taxon>Brassicaceae</taxon>
        <taxon>Coluteocarpeae</taxon>
        <taxon>Noccaea</taxon>
    </lineage>
</organism>
<feature type="domain" description="U-box" evidence="7">
    <location>
        <begin position="83"/>
        <end position="156"/>
    </location>
</feature>
<evidence type="ECO:0000259" key="7">
    <source>
        <dbReference type="PROSITE" id="PS51698"/>
    </source>
</evidence>
<dbReference type="InterPro" id="IPR003613">
    <property type="entry name" value="Ubox_domain"/>
</dbReference>
<dbReference type="InterPro" id="IPR045210">
    <property type="entry name" value="RING-Ubox_PUB"/>
</dbReference>
<dbReference type="SMART" id="SM00504">
    <property type="entry name" value="Ubox"/>
    <property type="match status" value="1"/>
</dbReference>
<dbReference type="AlphaFoldDB" id="A0A1J3FGS6"/>
<dbReference type="CDD" id="cd16664">
    <property type="entry name" value="RING-Ubox_PUB"/>
    <property type="match status" value="1"/>
</dbReference>
<evidence type="ECO:0000256" key="2">
    <source>
        <dbReference type="ARBA" id="ARBA00004906"/>
    </source>
</evidence>
<dbReference type="InterPro" id="IPR013083">
    <property type="entry name" value="Znf_RING/FYVE/PHD"/>
</dbReference>
<accession>A0A1J3FGS6</accession>
<protein>
    <recommendedName>
        <fullName evidence="3">RING-type E3 ubiquitin transferase</fullName>
        <ecNumber evidence="3">2.3.2.27</ecNumber>
    </recommendedName>
</protein>
<dbReference type="UniPathway" id="UPA00143"/>
<reference evidence="8" key="1">
    <citation type="submission" date="2016-07" db="EMBL/GenBank/DDBJ databases">
        <title>De novo transcriptome assembly of four accessions of the metal hyperaccumulator plant Noccaea caerulescens.</title>
        <authorList>
            <person name="Blande D."/>
            <person name="Halimaa P."/>
            <person name="Tervahauta A.I."/>
            <person name="Aarts M.G."/>
            <person name="Karenlampi S.O."/>
        </authorList>
    </citation>
    <scope>NUCLEOTIDE SEQUENCE</scope>
</reference>
<dbReference type="SUPFAM" id="SSF57850">
    <property type="entry name" value="RING/U-box"/>
    <property type="match status" value="1"/>
</dbReference>
<evidence type="ECO:0000256" key="1">
    <source>
        <dbReference type="ARBA" id="ARBA00000900"/>
    </source>
</evidence>